<protein>
    <submittedName>
        <fullName evidence="1">Uncharacterized protein</fullName>
    </submittedName>
</protein>
<name>A0ACD0NQK7_9BASI</name>
<evidence type="ECO:0000313" key="2">
    <source>
        <dbReference type="Proteomes" id="UP000245626"/>
    </source>
</evidence>
<evidence type="ECO:0000313" key="1">
    <source>
        <dbReference type="EMBL" id="PWN48086.1"/>
    </source>
</evidence>
<gene>
    <name evidence="1" type="ORF">IE53DRAFT_389738</name>
</gene>
<sequence length="98" mass="10441">MPPSLSPLLLFLPRSCFSPWSKPLSISLVSLHPLRGAPACVPITFEASFHQGSPPRSLSGLPVPREDACVSSERGSCDPPRARSDPMPSRSGSPHTPL</sequence>
<reference evidence="1 2" key="1">
    <citation type="journal article" date="2018" name="Mol. Biol. Evol.">
        <title>Broad Genomic Sampling Reveals a Smut Pathogenic Ancestry of the Fungal Clade Ustilaginomycotina.</title>
        <authorList>
            <person name="Kijpornyongpan T."/>
            <person name="Mondo S.J."/>
            <person name="Barry K."/>
            <person name="Sandor L."/>
            <person name="Lee J."/>
            <person name="Lipzen A."/>
            <person name="Pangilinan J."/>
            <person name="LaButti K."/>
            <person name="Hainaut M."/>
            <person name="Henrissat B."/>
            <person name="Grigoriev I.V."/>
            <person name="Spatafora J.W."/>
            <person name="Aime M.C."/>
        </authorList>
    </citation>
    <scope>NUCLEOTIDE SEQUENCE [LARGE SCALE GENOMIC DNA]</scope>
    <source>
        <strain evidence="1 2">SA 807</strain>
    </source>
</reference>
<dbReference type="EMBL" id="KZ820271">
    <property type="protein sequence ID" value="PWN48086.1"/>
    <property type="molecule type" value="Genomic_DNA"/>
</dbReference>
<organism evidence="1 2">
    <name type="scientific">Violaceomyces palustris</name>
    <dbReference type="NCBI Taxonomy" id="1673888"/>
    <lineage>
        <taxon>Eukaryota</taxon>
        <taxon>Fungi</taxon>
        <taxon>Dikarya</taxon>
        <taxon>Basidiomycota</taxon>
        <taxon>Ustilaginomycotina</taxon>
        <taxon>Ustilaginomycetes</taxon>
        <taxon>Violaceomycetales</taxon>
        <taxon>Violaceomycetaceae</taxon>
        <taxon>Violaceomyces</taxon>
    </lineage>
</organism>
<accession>A0ACD0NQK7</accession>
<keyword evidence="2" id="KW-1185">Reference proteome</keyword>
<proteinExistence type="predicted"/>
<dbReference type="Proteomes" id="UP000245626">
    <property type="component" value="Unassembled WGS sequence"/>
</dbReference>